<proteinExistence type="predicted"/>
<organism evidence="1 2">
    <name type="scientific">Coptis chinensis</name>
    <dbReference type="NCBI Taxonomy" id="261450"/>
    <lineage>
        <taxon>Eukaryota</taxon>
        <taxon>Viridiplantae</taxon>
        <taxon>Streptophyta</taxon>
        <taxon>Embryophyta</taxon>
        <taxon>Tracheophyta</taxon>
        <taxon>Spermatophyta</taxon>
        <taxon>Magnoliopsida</taxon>
        <taxon>Ranunculales</taxon>
        <taxon>Ranunculaceae</taxon>
        <taxon>Coptidoideae</taxon>
        <taxon>Coptis</taxon>
    </lineage>
</organism>
<protein>
    <submittedName>
        <fullName evidence="1">Uncharacterized protein</fullName>
    </submittedName>
</protein>
<dbReference type="Proteomes" id="UP000631114">
    <property type="component" value="Unassembled WGS sequence"/>
</dbReference>
<evidence type="ECO:0000313" key="1">
    <source>
        <dbReference type="EMBL" id="KAF9593079.1"/>
    </source>
</evidence>
<keyword evidence="2" id="KW-1185">Reference proteome</keyword>
<comment type="caution">
    <text evidence="1">The sequence shown here is derived from an EMBL/GenBank/DDBJ whole genome shotgun (WGS) entry which is preliminary data.</text>
</comment>
<sequence length="115" mass="12988">IVVIITIIVIWFYGVSPAWFLKSHFCSVMVSYPAGGGSSCDVTGQHTWLILTPIDLRYVISKVREKMVPANPIYHTYAQDIIWLELIFGAIEYTMTIDMWYVGCVLAELLLGRGT</sequence>
<accession>A0A835LIN0</accession>
<evidence type="ECO:0000313" key="2">
    <source>
        <dbReference type="Proteomes" id="UP000631114"/>
    </source>
</evidence>
<dbReference type="InterPro" id="IPR011009">
    <property type="entry name" value="Kinase-like_dom_sf"/>
</dbReference>
<gene>
    <name evidence="1" type="ORF">IFM89_020143</name>
</gene>
<dbReference type="EMBL" id="JADFTS010000008">
    <property type="protein sequence ID" value="KAF9593079.1"/>
    <property type="molecule type" value="Genomic_DNA"/>
</dbReference>
<dbReference type="AlphaFoldDB" id="A0A835LIN0"/>
<dbReference type="Gene3D" id="1.10.510.10">
    <property type="entry name" value="Transferase(Phosphotransferase) domain 1"/>
    <property type="match status" value="1"/>
</dbReference>
<name>A0A835LIN0_9MAGN</name>
<dbReference type="SUPFAM" id="SSF56112">
    <property type="entry name" value="Protein kinase-like (PK-like)"/>
    <property type="match status" value="1"/>
</dbReference>
<reference evidence="1 2" key="1">
    <citation type="submission" date="2020-10" db="EMBL/GenBank/DDBJ databases">
        <title>The Coptis chinensis genome and diversification of protoberbering-type alkaloids.</title>
        <authorList>
            <person name="Wang B."/>
            <person name="Shu S."/>
            <person name="Song C."/>
            <person name="Liu Y."/>
        </authorList>
    </citation>
    <scope>NUCLEOTIDE SEQUENCE [LARGE SCALE GENOMIC DNA]</scope>
    <source>
        <strain evidence="1">HL-2020</strain>
        <tissue evidence="1">Leaf</tissue>
    </source>
</reference>
<feature type="non-terminal residue" evidence="1">
    <location>
        <position position="1"/>
    </location>
</feature>